<gene>
    <name evidence="2" type="ORF">AHOG_05715</name>
</gene>
<name>A0A221VZ53_9PSEU</name>
<dbReference type="AlphaFoldDB" id="A0A221VZ53"/>
<accession>A0A221VZ53</accession>
<dbReference type="EMBL" id="CP022521">
    <property type="protein sequence ID" value="ASO18796.1"/>
    <property type="molecule type" value="Genomic_DNA"/>
</dbReference>
<dbReference type="Proteomes" id="UP000204221">
    <property type="component" value="Chromosome"/>
</dbReference>
<reference evidence="2 3" key="1">
    <citation type="submission" date="2017-07" db="EMBL/GenBank/DDBJ databases">
        <title>Complete genome sequence of Actinoalloteichus hoggarensis DSM 45943, type strain of Actinoalloteichus hoggarensis.</title>
        <authorList>
            <person name="Ruckert C."/>
            <person name="Nouioui I."/>
            <person name="Willmese J."/>
            <person name="van Wezel G."/>
            <person name="Klenk H.-P."/>
            <person name="Kalinowski J."/>
            <person name="Zotchev S.B."/>
        </authorList>
    </citation>
    <scope>NUCLEOTIDE SEQUENCE [LARGE SCALE GENOMIC DNA]</scope>
    <source>
        <strain evidence="2 3">DSM 45943</strain>
    </source>
</reference>
<feature type="region of interest" description="Disordered" evidence="1">
    <location>
        <begin position="66"/>
        <end position="93"/>
    </location>
</feature>
<evidence type="ECO:0000313" key="3">
    <source>
        <dbReference type="Proteomes" id="UP000204221"/>
    </source>
</evidence>
<feature type="compositionally biased region" description="Polar residues" evidence="1">
    <location>
        <begin position="76"/>
        <end position="93"/>
    </location>
</feature>
<keyword evidence="3" id="KW-1185">Reference proteome</keyword>
<dbReference type="KEGG" id="ahg:AHOG_05715"/>
<evidence type="ECO:0000256" key="1">
    <source>
        <dbReference type="SAM" id="MobiDB-lite"/>
    </source>
</evidence>
<proteinExistence type="predicted"/>
<protein>
    <submittedName>
        <fullName evidence="2">Uncharacterized protein</fullName>
    </submittedName>
</protein>
<sequence>MAPHRGEAEPLIIAVQPADGAVTHLARCPATSTPTSLLPRLWRSLAGGNDTAVTVFDAVMLPELLDRGPPAATPHRGTQPQPDGTAQTSSRSAWSTKLWTLPIIRVTRSSSVSVSRVWRISGFFLPRMYSGQASSAQR</sequence>
<organism evidence="2 3">
    <name type="scientific">Actinoalloteichus hoggarensis</name>
    <dbReference type="NCBI Taxonomy" id="1470176"/>
    <lineage>
        <taxon>Bacteria</taxon>
        <taxon>Bacillati</taxon>
        <taxon>Actinomycetota</taxon>
        <taxon>Actinomycetes</taxon>
        <taxon>Pseudonocardiales</taxon>
        <taxon>Pseudonocardiaceae</taxon>
        <taxon>Actinoalloteichus</taxon>
    </lineage>
</organism>
<evidence type="ECO:0000313" key="2">
    <source>
        <dbReference type="EMBL" id="ASO18796.1"/>
    </source>
</evidence>